<keyword evidence="3" id="KW-1185">Reference proteome</keyword>
<name>A0ABT5UH40_9GAMM</name>
<gene>
    <name evidence="2" type="ORF">ORQ98_27500</name>
</gene>
<feature type="domain" description="Glyoxalase/fosfomycin resistance/dioxygenase" evidence="1">
    <location>
        <begin position="6"/>
        <end position="112"/>
    </location>
</feature>
<accession>A0ABT5UH40</accession>
<evidence type="ECO:0000313" key="3">
    <source>
        <dbReference type="Proteomes" id="UP001528823"/>
    </source>
</evidence>
<sequence>MPKIFIFIPVDDAEIAKVFFVETLGFKQERDFFVPKCVESDEIGIRLQMDREIREKNRSQKRIALFTYFLEKNFLSYCKKIRDQGVKFTLMCSHPGGYAACILDPFGNEIQIESESFDDEDLSIDPNDWPIYKRY</sequence>
<reference evidence="2 3" key="1">
    <citation type="submission" date="2022-11" db="EMBL/GenBank/DDBJ databases">
        <title>Spartinivicinus poritis sp. nov., isolated from scleractinian coral Porites lutea.</title>
        <authorList>
            <person name="Zhang G."/>
            <person name="Cai L."/>
            <person name="Wei Q."/>
        </authorList>
    </citation>
    <scope>NUCLEOTIDE SEQUENCE [LARGE SCALE GENOMIC DNA]</scope>
    <source>
        <strain evidence="2 3">A2-2</strain>
    </source>
</reference>
<evidence type="ECO:0000259" key="1">
    <source>
        <dbReference type="Pfam" id="PF00903"/>
    </source>
</evidence>
<dbReference type="InterPro" id="IPR004360">
    <property type="entry name" value="Glyas_Fos-R_dOase_dom"/>
</dbReference>
<comment type="caution">
    <text evidence="2">The sequence shown here is derived from an EMBL/GenBank/DDBJ whole genome shotgun (WGS) entry which is preliminary data.</text>
</comment>
<dbReference type="SUPFAM" id="SSF54593">
    <property type="entry name" value="Glyoxalase/Bleomycin resistance protein/Dihydroxybiphenyl dioxygenase"/>
    <property type="match status" value="1"/>
</dbReference>
<dbReference type="Proteomes" id="UP001528823">
    <property type="component" value="Unassembled WGS sequence"/>
</dbReference>
<protein>
    <recommendedName>
        <fullName evidence="1">Glyoxalase/fosfomycin resistance/dioxygenase domain-containing protein</fullName>
    </recommendedName>
</protein>
<dbReference type="InterPro" id="IPR029068">
    <property type="entry name" value="Glyas_Bleomycin-R_OHBP_Dase"/>
</dbReference>
<organism evidence="2 3">
    <name type="scientific">Spartinivicinus poritis</name>
    <dbReference type="NCBI Taxonomy" id="2994640"/>
    <lineage>
        <taxon>Bacteria</taxon>
        <taxon>Pseudomonadati</taxon>
        <taxon>Pseudomonadota</taxon>
        <taxon>Gammaproteobacteria</taxon>
        <taxon>Oceanospirillales</taxon>
        <taxon>Zooshikellaceae</taxon>
        <taxon>Spartinivicinus</taxon>
    </lineage>
</organism>
<dbReference type="RefSeq" id="WP_274692018.1">
    <property type="nucleotide sequence ID" value="NZ_JAPMOU010000079.1"/>
</dbReference>
<dbReference type="EMBL" id="JAPMOU010000079">
    <property type="protein sequence ID" value="MDE1465714.1"/>
    <property type="molecule type" value="Genomic_DNA"/>
</dbReference>
<proteinExistence type="predicted"/>
<dbReference type="Gene3D" id="3.10.180.10">
    <property type="entry name" value="2,3-Dihydroxybiphenyl 1,2-Dioxygenase, domain 1"/>
    <property type="match status" value="1"/>
</dbReference>
<dbReference type="Pfam" id="PF00903">
    <property type="entry name" value="Glyoxalase"/>
    <property type="match status" value="1"/>
</dbReference>
<evidence type="ECO:0000313" key="2">
    <source>
        <dbReference type="EMBL" id="MDE1465714.1"/>
    </source>
</evidence>